<organism evidence="2 3">
    <name type="scientific">Trypanosoma brucei gambiense (strain MHOM/CI/86/DAL972)</name>
    <dbReference type="NCBI Taxonomy" id="679716"/>
    <lineage>
        <taxon>Eukaryota</taxon>
        <taxon>Discoba</taxon>
        <taxon>Euglenozoa</taxon>
        <taxon>Kinetoplastea</taxon>
        <taxon>Metakinetoplastina</taxon>
        <taxon>Trypanosomatida</taxon>
        <taxon>Trypanosomatidae</taxon>
        <taxon>Trypanosoma</taxon>
    </lineage>
</organism>
<reference evidence="3" key="1">
    <citation type="journal article" date="2010" name="PLoS Negl. Trop. Dis.">
        <title>The genome sequence of Trypanosoma brucei gambiense, causative agent of chronic human african trypanosomiasis.</title>
        <authorList>
            <person name="Jackson A.P."/>
            <person name="Sanders M."/>
            <person name="Berry A."/>
            <person name="McQuillan J."/>
            <person name="Aslett M.A."/>
            <person name="Quail M.A."/>
            <person name="Chukualim B."/>
            <person name="Capewell P."/>
            <person name="MacLeod A."/>
            <person name="Melville S.E."/>
            <person name="Gibson W."/>
            <person name="Barry J.D."/>
            <person name="Berriman M."/>
            <person name="Hertz-Fowler C."/>
        </authorList>
    </citation>
    <scope>NUCLEOTIDE SEQUENCE [LARGE SCALE GENOMIC DNA]</scope>
    <source>
        <strain evidence="3">MHOM/CI/86/DAL972</strain>
    </source>
</reference>
<evidence type="ECO:0000313" key="3">
    <source>
        <dbReference type="Proteomes" id="UP000002316"/>
    </source>
</evidence>
<feature type="transmembrane region" description="Helical" evidence="1">
    <location>
        <begin position="66"/>
        <end position="86"/>
    </location>
</feature>
<dbReference type="GeneID" id="23865502"/>
<keyword evidence="1" id="KW-0472">Membrane</keyword>
<dbReference type="RefSeq" id="XP_011777607.1">
    <property type="nucleotide sequence ID" value="XM_011779305.1"/>
</dbReference>
<keyword evidence="1" id="KW-0812">Transmembrane</keyword>
<evidence type="ECO:0000313" key="2">
    <source>
        <dbReference type="EMBL" id="CBH15342.1"/>
    </source>
</evidence>
<dbReference type="Proteomes" id="UP000002316">
    <property type="component" value="Chromosome 10"/>
</dbReference>
<keyword evidence="1" id="KW-1133">Transmembrane helix</keyword>
<dbReference type="EMBL" id="FN554973">
    <property type="protein sequence ID" value="CBH15342.1"/>
    <property type="molecule type" value="Genomic_DNA"/>
</dbReference>
<protein>
    <submittedName>
        <fullName evidence="2">Uncharacterized protein</fullName>
    </submittedName>
</protein>
<evidence type="ECO:0000256" key="1">
    <source>
        <dbReference type="SAM" id="Phobius"/>
    </source>
</evidence>
<dbReference type="KEGG" id="tbg:TbgDal_X4270"/>
<proteinExistence type="predicted"/>
<accession>D0A249</accession>
<name>D0A249_TRYB9</name>
<feature type="transmembrane region" description="Helical" evidence="1">
    <location>
        <begin position="12"/>
        <end position="32"/>
    </location>
</feature>
<sequence length="119" mass="14048">MCICNKQINIYIYIYIYIYIFVRQNFFCVRFVGSPFSFLHVSEDLSAGISINTRFWRFNAVPPRCLSLFFFLIFFAQLVPSAKFHLPEVLKLKLKGKLQLGSREEFPIPLKYRCVCVCL</sequence>
<gene>
    <name evidence="2" type="ORF">TbgDal_X4270</name>
</gene>
<dbReference type="AlphaFoldDB" id="D0A249"/>